<dbReference type="Gene3D" id="1.20.58.390">
    <property type="entry name" value="Neurotransmitter-gated ion-channel transmembrane domain"/>
    <property type="match status" value="1"/>
</dbReference>
<dbReference type="InterPro" id="IPR038050">
    <property type="entry name" value="Neuro_actylchol_rec"/>
</dbReference>
<dbReference type="Proteomes" id="UP000735302">
    <property type="component" value="Unassembled WGS sequence"/>
</dbReference>
<feature type="compositionally biased region" description="Basic and acidic residues" evidence="1">
    <location>
        <begin position="228"/>
        <end position="237"/>
    </location>
</feature>
<feature type="non-terminal residue" evidence="3">
    <location>
        <position position="1"/>
    </location>
</feature>
<evidence type="ECO:0000313" key="4">
    <source>
        <dbReference type="Proteomes" id="UP000735302"/>
    </source>
</evidence>
<comment type="caution">
    <text evidence="3">The sequence shown here is derived from an EMBL/GenBank/DDBJ whole genome shotgun (WGS) entry which is preliminary data.</text>
</comment>
<feature type="transmembrane region" description="Helical" evidence="2">
    <location>
        <begin position="177"/>
        <end position="197"/>
    </location>
</feature>
<proteinExistence type="predicted"/>
<keyword evidence="4" id="KW-1185">Reference proteome</keyword>
<feature type="transmembrane region" description="Helical" evidence="2">
    <location>
        <begin position="135"/>
        <end position="157"/>
    </location>
</feature>
<feature type="transmembrane region" description="Helical" evidence="2">
    <location>
        <begin position="77"/>
        <end position="98"/>
    </location>
</feature>
<name>A0AAV3ZGG1_9GAST</name>
<reference evidence="3 4" key="1">
    <citation type="journal article" date="2021" name="Elife">
        <title>Chloroplast acquisition without the gene transfer in kleptoplastic sea slugs, Plakobranchus ocellatus.</title>
        <authorList>
            <person name="Maeda T."/>
            <person name="Takahashi S."/>
            <person name="Yoshida T."/>
            <person name="Shimamura S."/>
            <person name="Takaki Y."/>
            <person name="Nagai Y."/>
            <person name="Toyoda A."/>
            <person name="Suzuki Y."/>
            <person name="Arimoto A."/>
            <person name="Ishii H."/>
            <person name="Satoh N."/>
            <person name="Nishiyama T."/>
            <person name="Hasebe M."/>
            <person name="Maruyama T."/>
            <person name="Minagawa J."/>
            <person name="Obokata J."/>
            <person name="Shigenobu S."/>
        </authorList>
    </citation>
    <scope>NUCLEOTIDE SEQUENCE [LARGE SCALE GENOMIC DNA]</scope>
</reference>
<keyword evidence="2" id="KW-1133">Transmembrane helix</keyword>
<keyword evidence="2" id="KW-0472">Membrane</keyword>
<protein>
    <submittedName>
        <fullName evidence="3">Gamma aminobutyric acid receptor subunit</fullName>
    </submittedName>
</protein>
<dbReference type="SUPFAM" id="SSF90112">
    <property type="entry name" value="Neurotransmitter-gated ion-channel transmembrane pore"/>
    <property type="match status" value="1"/>
</dbReference>
<sequence length="390" mass="44386">ELSVVLSSDLPLEAVDLVGDFFRASSVNWNALETAQDWSSYVHVELTRDVTTQEMAGTSKHSVLVVSARVKRKLGFYFWNVFIIVCLIEGMTLVFLAVDPTGSTRLSLSMTLFFTAVAYKLVVKNTLPTISYLTYLDMYVGFVMVYLFMWAAVNALICHVARYRDKQSVMEYDEIAQISLISFLVLFHLLFLIYIQLTALSRRRQMKLLDTRHEALSRRRQMKLLDTRHESTTRCDLRLSGPPSGQGAGSGARTRDRRSLQISGRTRKPLCYRRPRFTCEEAEARRQSQATVHGGQSPGTHCLIFLPLKCHTTQFTAFNPQGPNAYSSFSKNITLPNSSSGEEFTDSQHEHARICSHLLVRINRRSDKNNLFLRFYLTCSASWVFFATLA</sequence>
<dbReference type="GO" id="GO:0016020">
    <property type="term" value="C:membrane"/>
    <property type="evidence" value="ECO:0007669"/>
    <property type="project" value="InterPro"/>
</dbReference>
<feature type="region of interest" description="Disordered" evidence="1">
    <location>
        <begin position="228"/>
        <end position="260"/>
    </location>
</feature>
<dbReference type="AlphaFoldDB" id="A0AAV3ZGG1"/>
<evidence type="ECO:0000256" key="1">
    <source>
        <dbReference type="SAM" id="MobiDB-lite"/>
    </source>
</evidence>
<dbReference type="GO" id="GO:0006811">
    <property type="term" value="P:monoatomic ion transport"/>
    <property type="evidence" value="ECO:0007669"/>
    <property type="project" value="InterPro"/>
</dbReference>
<keyword evidence="3" id="KW-0675">Receptor</keyword>
<organism evidence="3 4">
    <name type="scientific">Plakobranchus ocellatus</name>
    <dbReference type="NCBI Taxonomy" id="259542"/>
    <lineage>
        <taxon>Eukaryota</taxon>
        <taxon>Metazoa</taxon>
        <taxon>Spiralia</taxon>
        <taxon>Lophotrochozoa</taxon>
        <taxon>Mollusca</taxon>
        <taxon>Gastropoda</taxon>
        <taxon>Heterobranchia</taxon>
        <taxon>Euthyneura</taxon>
        <taxon>Panpulmonata</taxon>
        <taxon>Sacoglossa</taxon>
        <taxon>Placobranchoidea</taxon>
        <taxon>Plakobranchidae</taxon>
        <taxon>Plakobranchus</taxon>
    </lineage>
</organism>
<evidence type="ECO:0000313" key="3">
    <source>
        <dbReference type="EMBL" id="GFN93621.1"/>
    </source>
</evidence>
<evidence type="ECO:0000256" key="2">
    <source>
        <dbReference type="SAM" id="Phobius"/>
    </source>
</evidence>
<keyword evidence="2" id="KW-0812">Transmembrane</keyword>
<gene>
    <name evidence="3" type="ORF">PoB_002012700</name>
</gene>
<dbReference type="EMBL" id="BLXT01002362">
    <property type="protein sequence ID" value="GFN93621.1"/>
    <property type="molecule type" value="Genomic_DNA"/>
</dbReference>
<accession>A0AAV3ZGG1</accession>
<dbReference type="InterPro" id="IPR036719">
    <property type="entry name" value="Neuro-gated_channel_TM_sf"/>
</dbReference>